<gene>
    <name evidence="3" type="primary">LOC128200668</name>
</gene>
<feature type="domain" description="Reverse transcriptase" evidence="1">
    <location>
        <begin position="124"/>
        <end position="339"/>
    </location>
</feature>
<dbReference type="CDD" id="cd01647">
    <property type="entry name" value="RT_LTR"/>
    <property type="match status" value="1"/>
</dbReference>
<dbReference type="SUPFAM" id="SSF56672">
    <property type="entry name" value="DNA/RNA polymerases"/>
    <property type="match status" value="1"/>
</dbReference>
<evidence type="ECO:0000313" key="2">
    <source>
        <dbReference type="Proteomes" id="UP001652740"/>
    </source>
</evidence>
<dbReference type="GeneID" id="128200668"/>
<keyword evidence="2" id="KW-1185">Reference proteome</keyword>
<dbReference type="InterPro" id="IPR043502">
    <property type="entry name" value="DNA/RNA_pol_sf"/>
</dbReference>
<reference evidence="3" key="1">
    <citation type="submission" date="2025-08" db="UniProtKB">
        <authorList>
            <consortium name="RefSeq"/>
        </authorList>
    </citation>
    <scope>IDENTIFICATION</scope>
    <source>
        <tissue evidence="3">Whole larvae</tissue>
    </source>
</reference>
<dbReference type="InterPro" id="IPR050951">
    <property type="entry name" value="Retrovirus_Pol_polyprotein"/>
</dbReference>
<protein>
    <submittedName>
        <fullName evidence="3">Uncharacterized protein K02A2.6-like</fullName>
    </submittedName>
</protein>
<dbReference type="PANTHER" id="PTHR37984:SF13">
    <property type="entry name" value="RIBONUCLEASE H"/>
    <property type="match status" value="1"/>
</dbReference>
<dbReference type="Proteomes" id="UP001652740">
    <property type="component" value="Unplaced"/>
</dbReference>
<dbReference type="Gene3D" id="3.30.70.270">
    <property type="match status" value="1"/>
</dbReference>
<name>A0ABM3MHQ3_GALME</name>
<dbReference type="PANTHER" id="PTHR37984">
    <property type="entry name" value="PROTEIN CBG26694"/>
    <property type="match status" value="1"/>
</dbReference>
<dbReference type="RefSeq" id="XP_052750764.1">
    <property type="nucleotide sequence ID" value="XM_052894804.1"/>
</dbReference>
<accession>A0ABM3MHQ3</accession>
<evidence type="ECO:0000313" key="3">
    <source>
        <dbReference type="RefSeq" id="XP_052750764.1"/>
    </source>
</evidence>
<dbReference type="Gene3D" id="3.10.10.10">
    <property type="entry name" value="HIV Type 1 Reverse Transcriptase, subunit A, domain 1"/>
    <property type="match status" value="1"/>
</dbReference>
<proteinExistence type="predicted"/>
<sequence length="434" mass="49571">MDWNSGSLYSIIDVRFWKQIGAPQLTDAPRLRAYGNSKLKSLGLTDVTVQVQDQERIVPVIVMKNADPMLFGLQWSEVFDMEFPKPVYTIRTLQQPTTLKQVLNTYNSLFDDQLGKVKNYEVNIHIKPGTQPKHLPPRPVKFSLKKNIEIELKRLVDTGIVTEIDPNITPVEWATPTVNVIKTNGQVRICGDYRSTLNPVLITHAHPVPLFDQLRQKLAEGEKFTKIDLKDAYLQFPIAADSKKYLTITTHKGYFQYNRMPFGISTAPSIFQHFLDKLLEDIPNVAVYFDDIAITGKNDLDHLRTLSIVLEKLEKAGLKVNLKKCSFFQEEIEYVGHTINKDGVRPTKSKLEAIQKAAPPSKHTQELSYNYDVVFTKGKLNVMADYLSRMPNPHEKPSLSEVLNHKIDTRHQMGKLHDLPISEDILRNEVKKDS</sequence>
<organism evidence="2 3">
    <name type="scientific">Galleria mellonella</name>
    <name type="common">Greater wax moth</name>
    <dbReference type="NCBI Taxonomy" id="7137"/>
    <lineage>
        <taxon>Eukaryota</taxon>
        <taxon>Metazoa</taxon>
        <taxon>Ecdysozoa</taxon>
        <taxon>Arthropoda</taxon>
        <taxon>Hexapoda</taxon>
        <taxon>Insecta</taxon>
        <taxon>Pterygota</taxon>
        <taxon>Neoptera</taxon>
        <taxon>Endopterygota</taxon>
        <taxon>Lepidoptera</taxon>
        <taxon>Glossata</taxon>
        <taxon>Ditrysia</taxon>
        <taxon>Pyraloidea</taxon>
        <taxon>Pyralidae</taxon>
        <taxon>Galleriinae</taxon>
        <taxon>Galleria</taxon>
    </lineage>
</organism>
<evidence type="ECO:0000259" key="1">
    <source>
        <dbReference type="PROSITE" id="PS50878"/>
    </source>
</evidence>
<dbReference type="InterPro" id="IPR000477">
    <property type="entry name" value="RT_dom"/>
</dbReference>
<dbReference type="InterPro" id="IPR043128">
    <property type="entry name" value="Rev_trsase/Diguanyl_cyclase"/>
</dbReference>
<dbReference type="Pfam" id="PF00078">
    <property type="entry name" value="RVT_1"/>
    <property type="match status" value="1"/>
</dbReference>
<dbReference type="PROSITE" id="PS50878">
    <property type="entry name" value="RT_POL"/>
    <property type="match status" value="1"/>
</dbReference>